<evidence type="ECO:0000256" key="1">
    <source>
        <dbReference type="SAM" id="SignalP"/>
    </source>
</evidence>
<evidence type="ECO:0000313" key="3">
    <source>
        <dbReference type="Proteomes" id="UP000321204"/>
    </source>
</evidence>
<dbReference type="RefSeq" id="WP_146781260.1">
    <property type="nucleotide sequence ID" value="NZ_BAABIO010000006.1"/>
</dbReference>
<dbReference type="AlphaFoldDB" id="A0A5B8UCU7"/>
<feature type="chain" id="PRO_5022678995" description="HEAT repeat domain-containing protein" evidence="1">
    <location>
        <begin position="27"/>
        <end position="325"/>
    </location>
</feature>
<dbReference type="Gene3D" id="1.25.10.10">
    <property type="entry name" value="Leucine-rich Repeat Variant"/>
    <property type="match status" value="1"/>
</dbReference>
<feature type="signal peptide" evidence="1">
    <location>
        <begin position="1"/>
        <end position="26"/>
    </location>
</feature>
<keyword evidence="3" id="KW-1185">Reference proteome</keyword>
<dbReference type="SUPFAM" id="SSF48371">
    <property type="entry name" value="ARM repeat"/>
    <property type="match status" value="1"/>
</dbReference>
<dbReference type="KEGG" id="fgg:FSB75_00180"/>
<dbReference type="Proteomes" id="UP000321204">
    <property type="component" value="Chromosome"/>
</dbReference>
<dbReference type="InterPro" id="IPR016024">
    <property type="entry name" value="ARM-type_fold"/>
</dbReference>
<accession>A0A5B8UCU7</accession>
<gene>
    <name evidence="2" type="ORF">FSB75_00180</name>
</gene>
<dbReference type="EMBL" id="CP042433">
    <property type="protein sequence ID" value="QEC54384.1"/>
    <property type="molecule type" value="Genomic_DNA"/>
</dbReference>
<evidence type="ECO:0008006" key="4">
    <source>
        <dbReference type="Google" id="ProtNLM"/>
    </source>
</evidence>
<proteinExistence type="predicted"/>
<organism evidence="2 3">
    <name type="scientific">Flavisolibacter ginsenosidimutans</name>
    <dbReference type="NCBI Taxonomy" id="661481"/>
    <lineage>
        <taxon>Bacteria</taxon>
        <taxon>Pseudomonadati</taxon>
        <taxon>Bacteroidota</taxon>
        <taxon>Chitinophagia</taxon>
        <taxon>Chitinophagales</taxon>
        <taxon>Chitinophagaceae</taxon>
        <taxon>Flavisolibacter</taxon>
    </lineage>
</organism>
<sequence>MNRFKPSLFSFIIFTMTVFTSSTCTADPLTDKALAELRNVLKTETEFVKVHAAEYLIWLGYPAEVRQVFLKENELHGDQPKYRITIWRVLAQTETDPQGKKVWYDKIFKAFGDVNGPDRLHAAETLAKLKLSPAERYPEATQKSINDESRNMQAYTHWALSYAPGANADRFRKDFLKMAESDTNQIVRMISAFILRKSGGLTETEWTELSRAALAEPADSPLKKNLLNTAIVTFPSGEKRTADYEKIRKAMTENYQRFSAGERMELAQALAEKGDASDLPILASYLNNENSKGLYEADSKEAADVRANAAYAIVKIKRRIEASGK</sequence>
<reference evidence="2 3" key="1">
    <citation type="journal article" date="2015" name="Int. J. Syst. Evol. Microbiol.">
        <title>Flavisolibacter ginsenosidimutans sp. nov., with ginsenoside-converting activity isolated from soil used for cultivating ginseng.</title>
        <authorList>
            <person name="Zhao Y."/>
            <person name="Liu Q."/>
            <person name="Kang M.S."/>
            <person name="Jin F."/>
            <person name="Yu H."/>
            <person name="Im W.T."/>
        </authorList>
    </citation>
    <scope>NUCLEOTIDE SEQUENCE [LARGE SCALE GENOMIC DNA]</scope>
    <source>
        <strain evidence="2 3">Gsoil 636</strain>
    </source>
</reference>
<evidence type="ECO:0000313" key="2">
    <source>
        <dbReference type="EMBL" id="QEC54384.1"/>
    </source>
</evidence>
<dbReference type="InterPro" id="IPR011989">
    <property type="entry name" value="ARM-like"/>
</dbReference>
<dbReference type="OrthoDB" id="1418210at2"/>
<keyword evidence="1" id="KW-0732">Signal</keyword>
<protein>
    <recommendedName>
        <fullName evidence="4">HEAT repeat domain-containing protein</fullName>
    </recommendedName>
</protein>
<name>A0A5B8UCU7_9BACT</name>